<dbReference type="InterPro" id="IPR036322">
    <property type="entry name" value="WD40_repeat_dom_sf"/>
</dbReference>
<sequence length="551" mass="61467">MAPQKDLPGFYFDSDKNRYFPIKGPLPGSKRARPLSSISSPPGERSGSGRVKKHHMHSARWKKLMESSKLLQSREINGGLLISKKGLYSFQEEYQKLLASHPEVWKYHNTNFVSDSALEEMHGVVQTLQGLKETHLLAMGGINSSIRSKSLGRPSEYPTALFGELLLVSIGMETDALLSEAGKSIRLSILMKISYLNSPRDNGALEPFNPDLEIECREGNVMLFYAMPLRDQTIATFAEMDDLLHESVLHGHEAIDGVSGGSVYVLNLREPLNFSENSSGLSRRMNKVSSCDCTIWTADTSCCSTKAAIAACLKGNDHLVGTNFGVSLINLETGRSSLVYRSRSDVLSQQFDLSGNILLCGIRNGAILAIDVRERQPKCFEVSARATSRIHYPRKKQPRRSSNSSNAVFMSSAVCSVVALQSDEQYFFGSSMDGSIKLFDRRFLKREIQSYEGHMNSHSQLQLGVNPSETFLLSGGEDCFVRIWSIKTSKLIFEENVSNCIFPTVCWPYYGDFSYGYDEFLKNGENPYESTCSWGVWLGSREGLHYMRGTT</sequence>
<evidence type="ECO:0000313" key="5">
    <source>
        <dbReference type="EMBL" id="KAL0926740.1"/>
    </source>
</evidence>
<organism evidence="5 6">
    <name type="scientific">Dendrobium thyrsiflorum</name>
    <name type="common">Pinecone-like raceme dendrobium</name>
    <name type="synonym">Orchid</name>
    <dbReference type="NCBI Taxonomy" id="117978"/>
    <lineage>
        <taxon>Eukaryota</taxon>
        <taxon>Viridiplantae</taxon>
        <taxon>Streptophyta</taxon>
        <taxon>Embryophyta</taxon>
        <taxon>Tracheophyta</taxon>
        <taxon>Spermatophyta</taxon>
        <taxon>Magnoliopsida</taxon>
        <taxon>Liliopsida</taxon>
        <taxon>Asparagales</taxon>
        <taxon>Orchidaceae</taxon>
        <taxon>Epidendroideae</taxon>
        <taxon>Malaxideae</taxon>
        <taxon>Dendrobiinae</taxon>
        <taxon>Dendrobium</taxon>
    </lineage>
</organism>
<dbReference type="SUPFAM" id="SSF50978">
    <property type="entry name" value="WD40 repeat-like"/>
    <property type="match status" value="1"/>
</dbReference>
<dbReference type="PROSITE" id="PS50082">
    <property type="entry name" value="WD_REPEATS_2"/>
    <property type="match status" value="1"/>
</dbReference>
<dbReference type="Gene3D" id="2.130.10.10">
    <property type="entry name" value="YVTN repeat-like/Quinoprotein amine dehydrogenase"/>
    <property type="match status" value="1"/>
</dbReference>
<reference evidence="5 6" key="1">
    <citation type="journal article" date="2024" name="Plant Biotechnol. J.">
        <title>Dendrobium thyrsiflorum genome and its molecular insights into genes involved in important horticultural traits.</title>
        <authorList>
            <person name="Chen B."/>
            <person name="Wang J.Y."/>
            <person name="Zheng P.J."/>
            <person name="Li K.L."/>
            <person name="Liang Y.M."/>
            <person name="Chen X.F."/>
            <person name="Zhang C."/>
            <person name="Zhao X."/>
            <person name="He X."/>
            <person name="Zhang G.Q."/>
            <person name="Liu Z.J."/>
            <person name="Xu Q."/>
        </authorList>
    </citation>
    <scope>NUCLEOTIDE SEQUENCE [LARGE SCALE GENOMIC DNA]</scope>
    <source>
        <strain evidence="5">GZMU011</strain>
    </source>
</reference>
<keyword evidence="1 3" id="KW-0853">WD repeat</keyword>
<evidence type="ECO:0000256" key="4">
    <source>
        <dbReference type="SAM" id="MobiDB-lite"/>
    </source>
</evidence>
<dbReference type="EMBL" id="JANQDX010000003">
    <property type="protein sequence ID" value="KAL0926740.1"/>
    <property type="molecule type" value="Genomic_DNA"/>
</dbReference>
<name>A0ABD0VNX4_DENTH</name>
<gene>
    <name evidence="5" type="ORF">M5K25_002986</name>
</gene>
<feature type="compositionally biased region" description="Low complexity" evidence="4">
    <location>
        <begin position="36"/>
        <end position="49"/>
    </location>
</feature>
<evidence type="ECO:0000256" key="2">
    <source>
        <dbReference type="ARBA" id="ARBA00022737"/>
    </source>
</evidence>
<keyword evidence="2" id="KW-0677">Repeat</keyword>
<evidence type="ECO:0000256" key="1">
    <source>
        <dbReference type="ARBA" id="ARBA00022574"/>
    </source>
</evidence>
<feature type="region of interest" description="Disordered" evidence="4">
    <location>
        <begin position="1"/>
        <end position="57"/>
    </location>
</feature>
<comment type="caution">
    <text evidence="5">The sequence shown here is derived from an EMBL/GenBank/DDBJ whole genome shotgun (WGS) entry which is preliminary data.</text>
</comment>
<dbReference type="SMART" id="SM00320">
    <property type="entry name" value="WD40"/>
    <property type="match status" value="2"/>
</dbReference>
<feature type="repeat" description="WD" evidence="3">
    <location>
        <begin position="463"/>
        <end position="494"/>
    </location>
</feature>
<evidence type="ECO:0000256" key="3">
    <source>
        <dbReference type="PROSITE-ProRule" id="PRU00221"/>
    </source>
</evidence>
<dbReference type="PANTHER" id="PTHR44472:SF1">
    <property type="entry name" value="DDB1 AND CUL4 ASSOCIATED FACTOR 4"/>
    <property type="match status" value="1"/>
</dbReference>
<evidence type="ECO:0000313" key="6">
    <source>
        <dbReference type="Proteomes" id="UP001552299"/>
    </source>
</evidence>
<dbReference type="InterPro" id="IPR052254">
    <property type="entry name" value="CUL4-DDB1_E3_ligase_receptor"/>
</dbReference>
<dbReference type="Pfam" id="PF23761">
    <property type="entry name" value="Beta-prop_DCAF4"/>
    <property type="match status" value="1"/>
</dbReference>
<dbReference type="PANTHER" id="PTHR44472">
    <property type="entry name" value="DDB1- AND CUL4-ASSOCIATED FACTOR 4-RELATED"/>
    <property type="match status" value="1"/>
</dbReference>
<accession>A0ABD0VNX4</accession>
<dbReference type="Proteomes" id="UP001552299">
    <property type="component" value="Unassembled WGS sequence"/>
</dbReference>
<dbReference type="AlphaFoldDB" id="A0ABD0VNX4"/>
<keyword evidence="6" id="KW-1185">Reference proteome</keyword>
<protein>
    <submittedName>
        <fullName evidence="5">Uncharacterized protein</fullName>
    </submittedName>
</protein>
<dbReference type="InterPro" id="IPR001680">
    <property type="entry name" value="WD40_rpt"/>
</dbReference>
<proteinExistence type="predicted"/>
<dbReference type="InterPro" id="IPR015943">
    <property type="entry name" value="WD40/YVTN_repeat-like_dom_sf"/>
</dbReference>